<evidence type="ECO:0000313" key="5">
    <source>
        <dbReference type="Proteomes" id="UP001601444"/>
    </source>
</evidence>
<keyword evidence="5" id="KW-1185">Reference proteome</keyword>
<dbReference type="PANTHER" id="PTHR32097:SF4">
    <property type="entry name" value="GENERAL STRESS PROTEIN 16U"/>
    <property type="match status" value="1"/>
</dbReference>
<dbReference type="CDD" id="cd06974">
    <property type="entry name" value="TerD_like"/>
    <property type="match status" value="1"/>
</dbReference>
<feature type="domain" description="vWA found in TerF C terminus" evidence="3">
    <location>
        <begin position="233"/>
        <end position="434"/>
    </location>
</feature>
<dbReference type="InterPro" id="IPR003325">
    <property type="entry name" value="TerD"/>
</dbReference>
<dbReference type="EMBL" id="JBIAMX010000007">
    <property type="protein sequence ID" value="MFF0544082.1"/>
    <property type="molecule type" value="Genomic_DNA"/>
</dbReference>
<dbReference type="Proteomes" id="UP001601444">
    <property type="component" value="Unassembled WGS sequence"/>
</dbReference>
<feature type="domain" description="TerD" evidence="2">
    <location>
        <begin position="31"/>
        <end position="165"/>
    </location>
</feature>
<dbReference type="Gene3D" id="2.60.60.30">
    <property type="entry name" value="sav2460 like domains"/>
    <property type="match status" value="1"/>
</dbReference>
<gene>
    <name evidence="4" type="ORF">ACFYTF_14725</name>
</gene>
<proteinExistence type="inferred from homology"/>
<comment type="similarity">
    <text evidence="1">Belongs to the CAPAB/TerDEXZ family.</text>
</comment>
<evidence type="ECO:0000256" key="1">
    <source>
        <dbReference type="ARBA" id="ARBA00008775"/>
    </source>
</evidence>
<dbReference type="InterPro" id="IPR051324">
    <property type="entry name" value="Stress/Tellurium_Resist"/>
</dbReference>
<dbReference type="Pfam" id="PF02342">
    <property type="entry name" value="TerD"/>
    <property type="match status" value="1"/>
</dbReference>
<dbReference type="SUPFAM" id="SSF53300">
    <property type="entry name" value="vWA-like"/>
    <property type="match status" value="1"/>
</dbReference>
<evidence type="ECO:0000259" key="2">
    <source>
        <dbReference type="Pfam" id="PF02342"/>
    </source>
</evidence>
<dbReference type="Pfam" id="PF10138">
    <property type="entry name" value="vWA-TerF-like"/>
    <property type="match status" value="1"/>
</dbReference>
<comment type="caution">
    <text evidence="4">The sequence shown here is derived from an EMBL/GenBank/DDBJ whole genome shotgun (WGS) entry which is preliminary data.</text>
</comment>
<dbReference type="InterPro" id="IPR019303">
    <property type="entry name" value="vWA_TerF_C"/>
</dbReference>
<reference evidence="4 5" key="1">
    <citation type="submission" date="2024-10" db="EMBL/GenBank/DDBJ databases">
        <title>The Natural Products Discovery Center: Release of the First 8490 Sequenced Strains for Exploring Actinobacteria Biosynthetic Diversity.</title>
        <authorList>
            <person name="Kalkreuter E."/>
            <person name="Kautsar S.A."/>
            <person name="Yang D."/>
            <person name="Bader C.D."/>
            <person name="Teijaro C.N."/>
            <person name="Fluegel L."/>
            <person name="Davis C.M."/>
            <person name="Simpson J.R."/>
            <person name="Lauterbach L."/>
            <person name="Steele A.D."/>
            <person name="Gui C."/>
            <person name="Meng S."/>
            <person name="Li G."/>
            <person name="Viehrig K."/>
            <person name="Ye F."/>
            <person name="Su P."/>
            <person name="Kiefer A.F."/>
            <person name="Nichols A."/>
            <person name="Cepeda A.J."/>
            <person name="Yan W."/>
            <person name="Fan B."/>
            <person name="Jiang Y."/>
            <person name="Adhikari A."/>
            <person name="Zheng C.-J."/>
            <person name="Schuster L."/>
            <person name="Cowan T.M."/>
            <person name="Smanski M.J."/>
            <person name="Chevrette M.G."/>
            <person name="De Carvalho L.P.S."/>
            <person name="Shen B."/>
        </authorList>
    </citation>
    <scope>NUCLEOTIDE SEQUENCE [LARGE SCALE GENOMIC DNA]</scope>
    <source>
        <strain evidence="4 5">NPDC004045</strain>
    </source>
</reference>
<evidence type="ECO:0000313" key="4">
    <source>
        <dbReference type="EMBL" id="MFF0544082.1"/>
    </source>
</evidence>
<sequence length="436" mass="46181">MAAVVTALAKGQNAPLPAGAITLAVRFGAPADISALLVTEAGSVRSDADFVFFNQPRGPGVALAPAPGGGPDAVRVDPDGVPAEIATVRAVITLDDAGSSFGGFAPPVATVADERGNTLYEYRIEGLGPESVVIALEVYRRAGAWKVRAVGQGYAGGFAALVTDHGVAVDDEPVAEAAPPAAAPPAPVPTPDEPVVRVAPGEERLSFEKRQVLDLRKREVAKVLLTKGATQERARVLLVVDKTGSMHSLYRRGVVHRVVERMIAVATQLDDDGVLEPYLYARRFAKLPDIRVEHGEAWCAEFLHLSGVHGGIDYGPLGASNDELPIMTEILSGLSRGDGPTLVLFFTDGGFSQKAKIAALIREASALPAFWQFVGLGKANFGLLRTLDDLDGRVVDNAGFFAVDDIDRLDDAQLYHLLLSEFPDWLRAARAAGITR</sequence>
<protein>
    <submittedName>
        <fullName evidence="4">VWA domain-containing protein</fullName>
    </submittedName>
</protein>
<name>A0ABW6PNY4_9NOCA</name>
<organism evidence="4 5">
    <name type="scientific">Nocardia thailandica</name>
    <dbReference type="NCBI Taxonomy" id="257275"/>
    <lineage>
        <taxon>Bacteria</taxon>
        <taxon>Bacillati</taxon>
        <taxon>Actinomycetota</taxon>
        <taxon>Actinomycetes</taxon>
        <taxon>Mycobacteriales</taxon>
        <taxon>Nocardiaceae</taxon>
        <taxon>Nocardia</taxon>
    </lineage>
</organism>
<dbReference type="PANTHER" id="PTHR32097">
    <property type="entry name" value="CAMP-BINDING PROTEIN 1-RELATED"/>
    <property type="match status" value="1"/>
</dbReference>
<accession>A0ABW6PNY4</accession>
<evidence type="ECO:0000259" key="3">
    <source>
        <dbReference type="Pfam" id="PF10138"/>
    </source>
</evidence>
<dbReference type="RefSeq" id="WP_387700690.1">
    <property type="nucleotide sequence ID" value="NZ_JBIAMX010000007.1"/>
</dbReference>
<dbReference type="InterPro" id="IPR036465">
    <property type="entry name" value="vWFA_dom_sf"/>
</dbReference>